<dbReference type="Pfam" id="PF13602">
    <property type="entry name" value="ADH_zinc_N_2"/>
    <property type="match status" value="1"/>
</dbReference>
<keyword evidence="3" id="KW-1185">Reference proteome</keyword>
<dbReference type="OrthoDB" id="9792321at2"/>
<dbReference type="InterPro" id="IPR013154">
    <property type="entry name" value="ADH-like_N"/>
</dbReference>
<evidence type="ECO:0000259" key="1">
    <source>
        <dbReference type="SMART" id="SM00829"/>
    </source>
</evidence>
<dbReference type="PANTHER" id="PTHR44013">
    <property type="entry name" value="ZINC-TYPE ALCOHOL DEHYDROGENASE-LIKE PROTEIN C16A3.02C"/>
    <property type="match status" value="1"/>
</dbReference>
<evidence type="ECO:0000313" key="3">
    <source>
        <dbReference type="Proteomes" id="UP000309061"/>
    </source>
</evidence>
<dbReference type="Pfam" id="PF08240">
    <property type="entry name" value="ADH_N"/>
    <property type="match status" value="1"/>
</dbReference>
<gene>
    <name evidence="2" type="ORF">H2LOC_013130</name>
</gene>
<dbReference type="CDD" id="cd08267">
    <property type="entry name" value="MDR1"/>
    <property type="match status" value="1"/>
</dbReference>
<dbReference type="GO" id="GO:0016491">
    <property type="term" value="F:oxidoreductase activity"/>
    <property type="evidence" value="ECO:0007669"/>
    <property type="project" value="InterPro"/>
</dbReference>
<dbReference type="Gene3D" id="3.40.50.720">
    <property type="entry name" value="NAD(P)-binding Rossmann-like Domain"/>
    <property type="match status" value="1"/>
</dbReference>
<reference evidence="2 3" key="1">
    <citation type="submission" date="2019-11" db="EMBL/GenBank/DDBJ databases">
        <title>The genome sequence of Methylocystis heyeri.</title>
        <authorList>
            <person name="Oshkin I.Y."/>
            <person name="Miroshnikov K."/>
            <person name="Dedysh S.N."/>
        </authorList>
    </citation>
    <scope>NUCLEOTIDE SEQUENCE [LARGE SCALE GENOMIC DNA]</scope>
    <source>
        <strain evidence="2 3">H2</strain>
    </source>
</reference>
<sequence>MKQWREPMKAVAIYGYGGVEKLQCCDLARPRPKPGEMLIRVRAVAVNPLDWKIGEGQLRLFLRNAFPYVPGSDVAGEVVEVGSSDSGFNPGDEAVAFLDPKKGGGYAEFALCKTSAAASKPASVGFAEASTLPIAGCTALQTLRDLGAIKEGGSVLILGAAGGVGHFAVQIAKALGARVTASCSAAHVDFVKGLGADVTLDRERDGAEALRHRYDLIFDTPSKSSFSHCRDALNPGGAYVATLPSANLAFWMAAQSIIGAFAPAPRARLVMVRPTRADLEFLLALTASGKLRPVLGERFPLEQAKAAQELSREGHMQGKIVLEPKYS</sequence>
<dbReference type="KEGG" id="mhey:H2LOC_013130"/>
<proteinExistence type="predicted"/>
<protein>
    <submittedName>
        <fullName evidence="2">Zinc-binding dehydrogenase</fullName>
    </submittedName>
</protein>
<evidence type="ECO:0000313" key="2">
    <source>
        <dbReference type="EMBL" id="QGM46560.1"/>
    </source>
</evidence>
<dbReference type="PANTHER" id="PTHR44013:SF1">
    <property type="entry name" value="ZINC-TYPE ALCOHOL DEHYDROGENASE-LIKE PROTEIN C16A3.02C"/>
    <property type="match status" value="1"/>
</dbReference>
<dbReference type="AlphaFoldDB" id="A0A6B8KJ36"/>
<dbReference type="Proteomes" id="UP000309061">
    <property type="component" value="Chromosome"/>
</dbReference>
<dbReference type="EMBL" id="CP046052">
    <property type="protein sequence ID" value="QGM46560.1"/>
    <property type="molecule type" value="Genomic_DNA"/>
</dbReference>
<dbReference type="SUPFAM" id="SSF50129">
    <property type="entry name" value="GroES-like"/>
    <property type="match status" value="1"/>
</dbReference>
<accession>A0A6B8KJ36</accession>
<organism evidence="2 3">
    <name type="scientific">Methylocystis heyeri</name>
    <dbReference type="NCBI Taxonomy" id="391905"/>
    <lineage>
        <taxon>Bacteria</taxon>
        <taxon>Pseudomonadati</taxon>
        <taxon>Pseudomonadota</taxon>
        <taxon>Alphaproteobacteria</taxon>
        <taxon>Hyphomicrobiales</taxon>
        <taxon>Methylocystaceae</taxon>
        <taxon>Methylocystis</taxon>
    </lineage>
</organism>
<dbReference type="InterPro" id="IPR052733">
    <property type="entry name" value="Chloroplast_QOR"/>
</dbReference>
<dbReference type="InterPro" id="IPR011032">
    <property type="entry name" value="GroES-like_sf"/>
</dbReference>
<feature type="domain" description="Enoyl reductase (ER)" evidence="1">
    <location>
        <begin position="17"/>
        <end position="322"/>
    </location>
</feature>
<name>A0A6B8KJ36_9HYPH</name>
<dbReference type="SUPFAM" id="SSF51735">
    <property type="entry name" value="NAD(P)-binding Rossmann-fold domains"/>
    <property type="match status" value="1"/>
</dbReference>
<dbReference type="InterPro" id="IPR036291">
    <property type="entry name" value="NAD(P)-bd_dom_sf"/>
</dbReference>
<dbReference type="InterPro" id="IPR020843">
    <property type="entry name" value="ER"/>
</dbReference>
<dbReference type="Gene3D" id="3.90.180.10">
    <property type="entry name" value="Medium-chain alcohol dehydrogenases, catalytic domain"/>
    <property type="match status" value="1"/>
</dbReference>
<dbReference type="SMART" id="SM00829">
    <property type="entry name" value="PKS_ER"/>
    <property type="match status" value="1"/>
</dbReference>